<evidence type="ECO:0000256" key="1">
    <source>
        <dbReference type="ARBA" id="ARBA00004127"/>
    </source>
</evidence>
<feature type="transmembrane region" description="Helical" evidence="8">
    <location>
        <begin position="255"/>
        <end position="276"/>
    </location>
</feature>
<feature type="region of interest" description="Disordered" evidence="7">
    <location>
        <begin position="482"/>
        <end position="528"/>
    </location>
</feature>
<evidence type="ECO:0000313" key="11">
    <source>
        <dbReference type="Proteomes" id="UP000807716"/>
    </source>
</evidence>
<feature type="transmembrane region" description="Helical" evidence="8">
    <location>
        <begin position="79"/>
        <end position="104"/>
    </location>
</feature>
<evidence type="ECO:0000256" key="2">
    <source>
        <dbReference type="ARBA" id="ARBA00009989"/>
    </source>
</evidence>
<dbReference type="OrthoDB" id="7694678at2759"/>
<evidence type="ECO:0000259" key="9">
    <source>
        <dbReference type="Pfam" id="PF02163"/>
    </source>
</evidence>
<evidence type="ECO:0000256" key="6">
    <source>
        <dbReference type="ARBA" id="ARBA00032658"/>
    </source>
</evidence>
<dbReference type="GO" id="GO:0012505">
    <property type="term" value="C:endomembrane system"/>
    <property type="evidence" value="ECO:0007669"/>
    <property type="project" value="UniProtKB-SubCell"/>
</dbReference>
<dbReference type="PRINTS" id="PR01000">
    <property type="entry name" value="SREBPS2PTASE"/>
</dbReference>
<comment type="caution">
    <text evidence="10">The sequence shown here is derived from an EMBL/GenBank/DDBJ whole genome shotgun (WGS) entry which is preliminary data.</text>
</comment>
<proteinExistence type="inferred from homology"/>
<feature type="compositionally biased region" description="Acidic residues" evidence="7">
    <location>
        <begin position="497"/>
        <end position="516"/>
    </location>
</feature>
<evidence type="ECO:0000256" key="8">
    <source>
        <dbReference type="SAM" id="Phobius"/>
    </source>
</evidence>
<dbReference type="GO" id="GO:0005737">
    <property type="term" value="C:cytoplasm"/>
    <property type="evidence" value="ECO:0007669"/>
    <property type="project" value="TreeGrafter"/>
</dbReference>
<feature type="compositionally biased region" description="Polar residues" evidence="7">
    <location>
        <begin position="486"/>
        <end position="495"/>
    </location>
</feature>
<dbReference type="InterPro" id="IPR001193">
    <property type="entry name" value="MBTPS2"/>
</dbReference>
<dbReference type="EMBL" id="JAAAJB010000899">
    <property type="protein sequence ID" value="KAG0250092.1"/>
    <property type="molecule type" value="Genomic_DNA"/>
</dbReference>
<dbReference type="GO" id="GO:0016020">
    <property type="term" value="C:membrane"/>
    <property type="evidence" value="ECO:0007669"/>
    <property type="project" value="InterPro"/>
</dbReference>
<dbReference type="Proteomes" id="UP000807716">
    <property type="component" value="Unassembled WGS sequence"/>
</dbReference>
<dbReference type="InterPro" id="IPR036034">
    <property type="entry name" value="PDZ_sf"/>
</dbReference>
<organism evidence="10 11">
    <name type="scientific">Actinomortierella ambigua</name>
    <dbReference type="NCBI Taxonomy" id="1343610"/>
    <lineage>
        <taxon>Eukaryota</taxon>
        <taxon>Fungi</taxon>
        <taxon>Fungi incertae sedis</taxon>
        <taxon>Mucoromycota</taxon>
        <taxon>Mortierellomycotina</taxon>
        <taxon>Mortierellomycetes</taxon>
        <taxon>Mortierellales</taxon>
        <taxon>Mortierellaceae</taxon>
        <taxon>Actinomortierella</taxon>
    </lineage>
</organism>
<evidence type="ECO:0000256" key="7">
    <source>
        <dbReference type="SAM" id="MobiDB-lite"/>
    </source>
</evidence>
<feature type="transmembrane region" description="Helical" evidence="8">
    <location>
        <begin position="708"/>
        <end position="729"/>
    </location>
</feature>
<evidence type="ECO:0000256" key="3">
    <source>
        <dbReference type="ARBA" id="ARBA00022692"/>
    </source>
</evidence>
<dbReference type="AlphaFoldDB" id="A0A9P6TWV1"/>
<evidence type="ECO:0000313" key="10">
    <source>
        <dbReference type="EMBL" id="KAG0250092.1"/>
    </source>
</evidence>
<dbReference type="GO" id="GO:1905897">
    <property type="term" value="P:regulation of response to endoplasmic reticulum stress"/>
    <property type="evidence" value="ECO:0007669"/>
    <property type="project" value="TreeGrafter"/>
</dbReference>
<keyword evidence="4 8" id="KW-1133">Transmembrane helix</keyword>
<comment type="similarity">
    <text evidence="2">Belongs to the peptidase M50A family.</text>
</comment>
<evidence type="ECO:0000256" key="4">
    <source>
        <dbReference type="ARBA" id="ARBA00022989"/>
    </source>
</evidence>
<feature type="transmembrane region" description="Helical" evidence="8">
    <location>
        <begin position="557"/>
        <end position="580"/>
    </location>
</feature>
<evidence type="ECO:0000256" key="5">
    <source>
        <dbReference type="ARBA" id="ARBA00023136"/>
    </source>
</evidence>
<gene>
    <name evidence="10" type="primary">MBTPS2</name>
    <name evidence="10" type="ORF">DFQ27_009577</name>
</gene>
<dbReference type="GO" id="GO:0031293">
    <property type="term" value="P:membrane protein intracellular domain proteolysis"/>
    <property type="evidence" value="ECO:0007669"/>
    <property type="project" value="TreeGrafter"/>
</dbReference>
<dbReference type="GO" id="GO:0004222">
    <property type="term" value="F:metalloendopeptidase activity"/>
    <property type="evidence" value="ECO:0007669"/>
    <property type="project" value="InterPro"/>
</dbReference>
<comment type="subcellular location">
    <subcellularLocation>
        <location evidence="1">Endomembrane system</location>
        <topology evidence="1">Multi-pass membrane protein</topology>
    </subcellularLocation>
</comment>
<feature type="transmembrane region" description="Helical" evidence="8">
    <location>
        <begin position="194"/>
        <end position="216"/>
    </location>
</feature>
<protein>
    <recommendedName>
        <fullName evidence="6">Endopeptidase S2P</fullName>
    </recommendedName>
</protein>
<dbReference type="Pfam" id="PF02163">
    <property type="entry name" value="Peptidase_M50"/>
    <property type="match status" value="1"/>
</dbReference>
<keyword evidence="5 8" id="KW-0472">Membrane</keyword>
<reference evidence="10" key="1">
    <citation type="journal article" date="2020" name="Fungal Divers.">
        <title>Resolving the Mortierellaceae phylogeny through synthesis of multi-gene phylogenetics and phylogenomics.</title>
        <authorList>
            <person name="Vandepol N."/>
            <person name="Liber J."/>
            <person name="Desiro A."/>
            <person name="Na H."/>
            <person name="Kennedy M."/>
            <person name="Barry K."/>
            <person name="Grigoriev I.V."/>
            <person name="Miller A.N."/>
            <person name="O'Donnell K."/>
            <person name="Stajich J.E."/>
            <person name="Bonito G."/>
        </authorList>
    </citation>
    <scope>NUCLEOTIDE SEQUENCE</scope>
    <source>
        <strain evidence="10">BC1065</strain>
    </source>
</reference>
<keyword evidence="10" id="KW-0645">Protease</keyword>
<accession>A0A9P6TWV1</accession>
<dbReference type="SUPFAM" id="SSF50156">
    <property type="entry name" value="PDZ domain-like"/>
    <property type="match status" value="1"/>
</dbReference>
<dbReference type="PANTHER" id="PTHR13325">
    <property type="entry name" value="PROTEASE M50 MEMBRANE-BOUND TRANSCRIPTION FACTOR SITE 2 PROTEASE"/>
    <property type="match status" value="1"/>
</dbReference>
<feature type="domain" description="Peptidase M50" evidence="9">
    <location>
        <begin position="196"/>
        <end position="302"/>
    </location>
</feature>
<keyword evidence="3 8" id="KW-0812">Transmembrane</keyword>
<dbReference type="PANTHER" id="PTHR13325:SF3">
    <property type="entry name" value="MEMBRANE-BOUND TRANSCRIPTION FACTOR SITE-2 PROTEASE"/>
    <property type="match status" value="1"/>
</dbReference>
<dbReference type="InterPro" id="IPR008915">
    <property type="entry name" value="Peptidase_M50"/>
</dbReference>
<keyword evidence="10" id="KW-0378">Hydrolase</keyword>
<sequence>MFLLKRFLNRPNLPVPGGSDTYELLPTSASASKVATSPSHRLLVKPFHIRFTTISLNRFFYKWGSHPRLARFWRVSYDLGVLFALFAMVAGWALLIYAAMGLIATTASQLLDLWAWVTSVADSSHLGTTGSGDVSASGMLRSIQKRALEDSVGPPGISHGSAAQTMGQASHGAEEHNMVLVPVVPGVTHPISHLPYYLLALLISGIVHEAGHAFAAARERTQLSSSGIFLYILYPGAFVDIPSRAMSILTPIQQLRIICAGVWHNIVLFVIVWLIISSQTLQFSFRILGWLPLDDAVTVAGVSKASPLYGHLAAGSIITQVDDVSLQGNPLGTWNQMLLNPESINSHDNDRGFCVPEKLLNAHPHDCCTFTPKNPFGHSRDRSLSCFTPFRKVSLQDDIDPDPNRIIVYQGQCLPSFDILADGDTKRCSLSASSGDGGLSTDCPSTHRCYRPFHANTTAAMIRLHCRPAPWITDKNVGCNHLSDPDASSTSTTLADGNEDEDEDEDEEVPQVEGEDHDPSTARQRPTRIVLYQGDPRDIWDGVQVTNMTTRWSFLPLGLYSAAFLTLNYLMSFSLALSILNIVPARHLDGHHALKSLWHLTRMMKQSFKHSGSIAQTIQECILVDVAGISAAAATTVAASSTVGEGDDHSIISSGAPLGSSGAQHSGATLLTSSSSAAINSAALAASLSLSTAVSNSSKRAPWMIKGIVVMSTVLLGCVMVGSLLQMVIQLYF</sequence>
<keyword evidence="11" id="KW-1185">Reference proteome</keyword>
<name>A0A9P6TWV1_9FUNG</name>